<dbReference type="PANTHER" id="PTHR33525:SF6">
    <property type="entry name" value="HDOD DOMAIN-CONTAINING PROTEIN"/>
    <property type="match status" value="1"/>
</dbReference>
<evidence type="ECO:0000259" key="1">
    <source>
        <dbReference type="PROSITE" id="PS51833"/>
    </source>
</evidence>
<name>A0A847SCS1_9NEIS</name>
<accession>A0A847SCS1</accession>
<evidence type="ECO:0000313" key="3">
    <source>
        <dbReference type="Proteomes" id="UP000587991"/>
    </source>
</evidence>
<dbReference type="InterPro" id="IPR006675">
    <property type="entry name" value="HDIG_dom"/>
</dbReference>
<protein>
    <submittedName>
        <fullName evidence="2">HDOD domain-containing protein</fullName>
    </submittedName>
</protein>
<organism evidence="2 3">
    <name type="scientific">Leeia aquatica</name>
    <dbReference type="NCBI Taxonomy" id="2725557"/>
    <lineage>
        <taxon>Bacteria</taxon>
        <taxon>Pseudomonadati</taxon>
        <taxon>Pseudomonadota</taxon>
        <taxon>Betaproteobacteria</taxon>
        <taxon>Neisseriales</taxon>
        <taxon>Leeiaceae</taxon>
        <taxon>Leeia</taxon>
    </lineage>
</organism>
<comment type="caution">
    <text evidence="2">The sequence shown here is derived from an EMBL/GenBank/DDBJ whole genome shotgun (WGS) entry which is preliminary data.</text>
</comment>
<dbReference type="NCBIfam" id="TIGR00277">
    <property type="entry name" value="HDIG"/>
    <property type="match status" value="1"/>
</dbReference>
<dbReference type="Proteomes" id="UP000587991">
    <property type="component" value="Unassembled WGS sequence"/>
</dbReference>
<dbReference type="RefSeq" id="WP_168875412.1">
    <property type="nucleotide sequence ID" value="NZ_JABAIM010000001.1"/>
</dbReference>
<dbReference type="PROSITE" id="PS51833">
    <property type="entry name" value="HDOD"/>
    <property type="match status" value="1"/>
</dbReference>
<feature type="domain" description="HDOD" evidence="1">
    <location>
        <begin position="13"/>
        <end position="208"/>
    </location>
</feature>
<dbReference type="InterPro" id="IPR052340">
    <property type="entry name" value="RNase_Y/CdgJ"/>
</dbReference>
<sequence>MNIDAVFEKTHLLPTIPRVVQELIDSFNQEDIEIGSIAKRVAVDQVLTAKVLRLANSAHYGSTRQIGSVDDAVVVLGFNSLRTLVIASGITGAFSQMPGFDRDRFWQHSLHVASIAKWLARHGTMKLNGEIAFTAGLMHGIGQLLLHIVLPKESATLQKTSNIGTPAARVDLEQATMGIDHCEVGTELARRWNFPDDIQRAIAHYAQPEQLKPMHPYAALIHLAVFLATLLENDGGEEEVEEGFPAEAASPFSFTPEMLCAALPELKELSTAMDSLI</sequence>
<dbReference type="AlphaFoldDB" id="A0A847SCS1"/>
<reference evidence="2 3" key="1">
    <citation type="submission" date="2020-04" db="EMBL/GenBank/DDBJ databases">
        <title>Draft genome of Leeia sp. IMCC25680.</title>
        <authorList>
            <person name="Song J."/>
            <person name="Cho J.-C."/>
        </authorList>
    </citation>
    <scope>NUCLEOTIDE SEQUENCE [LARGE SCALE GENOMIC DNA]</scope>
    <source>
        <strain evidence="2 3">IMCC25680</strain>
    </source>
</reference>
<dbReference type="SUPFAM" id="SSF109604">
    <property type="entry name" value="HD-domain/PDEase-like"/>
    <property type="match status" value="1"/>
</dbReference>
<dbReference type="PANTHER" id="PTHR33525">
    <property type="match status" value="1"/>
</dbReference>
<dbReference type="EMBL" id="JABAIM010000001">
    <property type="protein sequence ID" value="NLR73752.1"/>
    <property type="molecule type" value="Genomic_DNA"/>
</dbReference>
<gene>
    <name evidence="2" type="ORF">HF682_01075</name>
</gene>
<proteinExistence type="predicted"/>
<evidence type="ECO:0000313" key="2">
    <source>
        <dbReference type="EMBL" id="NLR73752.1"/>
    </source>
</evidence>
<keyword evidence="3" id="KW-1185">Reference proteome</keyword>
<dbReference type="InterPro" id="IPR013976">
    <property type="entry name" value="HDOD"/>
</dbReference>
<dbReference type="Pfam" id="PF08668">
    <property type="entry name" value="HDOD"/>
    <property type="match status" value="1"/>
</dbReference>
<dbReference type="Gene3D" id="1.10.3210.10">
    <property type="entry name" value="Hypothetical protein af1432"/>
    <property type="match status" value="1"/>
</dbReference>